<evidence type="ECO:0000256" key="10">
    <source>
        <dbReference type="ARBA" id="ARBA00023136"/>
    </source>
</evidence>
<dbReference type="InterPro" id="IPR022346">
    <property type="entry name" value="T2SS_GspH"/>
</dbReference>
<evidence type="ECO:0000259" key="12">
    <source>
        <dbReference type="Pfam" id="PF12019"/>
    </source>
</evidence>
<dbReference type="KEGG" id="tos:Theos_1236"/>
<name>K7RIS2_THEOS</name>
<dbReference type="InterPro" id="IPR012902">
    <property type="entry name" value="N_methyl_site"/>
</dbReference>
<dbReference type="GO" id="GO:0015627">
    <property type="term" value="C:type II protein secretion system complex"/>
    <property type="evidence" value="ECO:0007669"/>
    <property type="project" value="InterPro"/>
</dbReference>
<evidence type="ECO:0000313" key="14">
    <source>
        <dbReference type="Proteomes" id="UP000000211"/>
    </source>
</evidence>
<dbReference type="Gene3D" id="3.55.40.10">
    <property type="entry name" value="minor pseudopilin epsh domain"/>
    <property type="match status" value="1"/>
</dbReference>
<keyword evidence="14" id="KW-1185">Reference proteome</keyword>
<protein>
    <submittedName>
        <fullName evidence="13">Prepilin-type N-terminal cleavage/methylation domain-containing protein</fullName>
    </submittedName>
</protein>
<evidence type="ECO:0000256" key="2">
    <source>
        <dbReference type="ARBA" id="ARBA00004377"/>
    </source>
</evidence>
<comment type="subcellular location">
    <subcellularLocation>
        <location evidence="2">Cell inner membrane</location>
        <topology evidence="2">Single-pass membrane protein</topology>
    </subcellularLocation>
    <subcellularLocation>
        <location evidence="1">Cell outer membrane</location>
        <topology evidence="1">Single-pass membrane protein</topology>
    </subcellularLocation>
    <subcellularLocation>
        <location evidence="3">Periplasm</location>
    </subcellularLocation>
</comment>
<dbReference type="Proteomes" id="UP000000211">
    <property type="component" value="Chromosome"/>
</dbReference>
<dbReference type="GO" id="GO:0005886">
    <property type="term" value="C:plasma membrane"/>
    <property type="evidence" value="ECO:0007669"/>
    <property type="project" value="UniProtKB-SubCell"/>
</dbReference>
<evidence type="ECO:0000256" key="11">
    <source>
        <dbReference type="ARBA" id="ARBA00023237"/>
    </source>
</evidence>
<dbReference type="STRING" id="751945.Theos_1236"/>
<dbReference type="RefSeq" id="WP_016329466.1">
    <property type="nucleotide sequence ID" value="NC_019386.1"/>
</dbReference>
<dbReference type="OrthoDB" id="26110at2"/>
<evidence type="ECO:0000256" key="4">
    <source>
        <dbReference type="ARBA" id="ARBA00022475"/>
    </source>
</evidence>
<keyword evidence="9" id="KW-1133">Transmembrane helix</keyword>
<organism evidence="13 14">
    <name type="scientific">Thermus oshimai JL-2</name>
    <dbReference type="NCBI Taxonomy" id="751945"/>
    <lineage>
        <taxon>Bacteria</taxon>
        <taxon>Thermotogati</taxon>
        <taxon>Deinococcota</taxon>
        <taxon>Deinococci</taxon>
        <taxon>Thermales</taxon>
        <taxon>Thermaceae</taxon>
        <taxon>Thermus</taxon>
    </lineage>
</organism>
<keyword evidence="4" id="KW-1003">Cell membrane</keyword>
<evidence type="ECO:0000256" key="9">
    <source>
        <dbReference type="ARBA" id="ARBA00022989"/>
    </source>
</evidence>
<dbReference type="AlphaFoldDB" id="K7RIS2"/>
<evidence type="ECO:0000256" key="6">
    <source>
        <dbReference type="ARBA" id="ARBA00022519"/>
    </source>
</evidence>
<sequence length="155" mass="16663">MRKGFSLLELLLVLSILGVVLALGLPRLNPDAQAVNQAARGLAEQVVRARLEAIRQNAFVGLLLDPTRTPAGGYVVYVDEDADGTLDAGERVLQEVRFGQGDFGRVRLSAPSSPTVLLFDPRGIPQGFAGATVRLQNRAGTYTRELQVSPQGRVL</sequence>
<dbReference type="EMBL" id="CP003249">
    <property type="protein sequence ID" value="AFV76277.1"/>
    <property type="molecule type" value="Genomic_DNA"/>
</dbReference>
<dbReference type="HOGENOM" id="CLU_137830_0_0_0"/>
<evidence type="ECO:0000256" key="5">
    <source>
        <dbReference type="ARBA" id="ARBA00022481"/>
    </source>
</evidence>
<dbReference type="GO" id="GO:0009279">
    <property type="term" value="C:cell outer membrane"/>
    <property type="evidence" value="ECO:0007669"/>
    <property type="project" value="UniProtKB-SubCell"/>
</dbReference>
<dbReference type="InterPro" id="IPR045584">
    <property type="entry name" value="Pilin-like"/>
</dbReference>
<keyword evidence="8" id="KW-0574">Periplasm</keyword>
<accession>K7RIS2</accession>
<evidence type="ECO:0000256" key="3">
    <source>
        <dbReference type="ARBA" id="ARBA00004418"/>
    </source>
</evidence>
<evidence type="ECO:0000256" key="8">
    <source>
        <dbReference type="ARBA" id="ARBA00022764"/>
    </source>
</evidence>
<keyword evidence="10" id="KW-0472">Membrane</keyword>
<dbReference type="SUPFAM" id="SSF54523">
    <property type="entry name" value="Pili subunits"/>
    <property type="match status" value="1"/>
</dbReference>
<keyword evidence="5" id="KW-0488">Methylation</keyword>
<reference evidence="13 14" key="1">
    <citation type="journal article" date="2013" name="Genome Announc.">
        <title>Whole Genome Sequencing of Thermus oshimai JL-2 and Thermus thermophilus JL-18, Incomplete Denitrifiers from the United States Great Basin.</title>
        <authorList>
            <person name="Murugapiran S.K."/>
            <person name="Huntemann M."/>
            <person name="Wei C.L."/>
            <person name="Han J."/>
            <person name="Detter J.C."/>
            <person name="Han C.S."/>
            <person name="Erkkila T.H."/>
            <person name="Teshima H."/>
            <person name="Chen A."/>
            <person name="Kyrpides N."/>
            <person name="Mavrommatis K."/>
            <person name="Markowitz V."/>
            <person name="Szeto E."/>
            <person name="Ivanova N."/>
            <person name="Pagani I."/>
            <person name="Lam J."/>
            <person name="McDonald A.I."/>
            <person name="Dodsworth J.A."/>
            <person name="Pati A."/>
            <person name="Goodwin L."/>
            <person name="Peters L."/>
            <person name="Pitluck S."/>
            <person name="Woyke T."/>
            <person name="Hedlund B.P."/>
        </authorList>
    </citation>
    <scope>NUCLEOTIDE SEQUENCE</scope>
    <source>
        <strain evidence="13 14">JL-2</strain>
    </source>
</reference>
<dbReference type="GO" id="GO:0015628">
    <property type="term" value="P:protein secretion by the type II secretion system"/>
    <property type="evidence" value="ECO:0007669"/>
    <property type="project" value="InterPro"/>
</dbReference>
<dbReference type="PROSITE" id="PS00409">
    <property type="entry name" value="PROKAR_NTER_METHYL"/>
    <property type="match status" value="1"/>
</dbReference>
<dbReference type="eggNOG" id="COG4970">
    <property type="taxonomic scope" value="Bacteria"/>
</dbReference>
<evidence type="ECO:0000313" key="13">
    <source>
        <dbReference type="EMBL" id="AFV76277.1"/>
    </source>
</evidence>
<gene>
    <name evidence="13" type="ORF">Theos_1236</name>
</gene>
<evidence type="ECO:0000256" key="1">
    <source>
        <dbReference type="ARBA" id="ARBA00004203"/>
    </source>
</evidence>
<dbReference type="Pfam" id="PF07963">
    <property type="entry name" value="N_methyl"/>
    <property type="match status" value="1"/>
</dbReference>
<keyword evidence="7" id="KW-0812">Transmembrane</keyword>
<proteinExistence type="predicted"/>
<dbReference type="NCBIfam" id="TIGR02532">
    <property type="entry name" value="IV_pilin_GFxxxE"/>
    <property type="match status" value="1"/>
</dbReference>
<feature type="domain" description="General secretion pathway GspH" evidence="12">
    <location>
        <begin position="38"/>
        <end position="152"/>
    </location>
</feature>
<keyword evidence="11" id="KW-0998">Cell outer membrane</keyword>
<dbReference type="Pfam" id="PF12019">
    <property type="entry name" value="GspH"/>
    <property type="match status" value="1"/>
</dbReference>
<evidence type="ECO:0000256" key="7">
    <source>
        <dbReference type="ARBA" id="ARBA00022692"/>
    </source>
</evidence>
<dbReference type="PATRIC" id="fig|751945.3.peg.1226"/>
<dbReference type="GO" id="GO:0042597">
    <property type="term" value="C:periplasmic space"/>
    <property type="evidence" value="ECO:0007669"/>
    <property type="project" value="UniProtKB-SubCell"/>
</dbReference>
<keyword evidence="6" id="KW-0997">Cell inner membrane</keyword>